<dbReference type="InterPro" id="IPR009061">
    <property type="entry name" value="DNA-bd_dom_put_sf"/>
</dbReference>
<evidence type="ECO:0000313" key="6">
    <source>
        <dbReference type="Proteomes" id="UP000469011"/>
    </source>
</evidence>
<dbReference type="Pfam" id="PF09278">
    <property type="entry name" value="MerR-DNA-bind"/>
    <property type="match status" value="1"/>
</dbReference>
<dbReference type="PANTHER" id="PTHR30204">
    <property type="entry name" value="REDOX-CYCLING DRUG-SENSING TRANSCRIPTIONAL ACTIVATOR SOXR"/>
    <property type="match status" value="1"/>
</dbReference>
<dbReference type="InterPro" id="IPR000551">
    <property type="entry name" value="MerR-type_HTH_dom"/>
</dbReference>
<comment type="caution">
    <text evidence="5">The sequence shown here is derived from an EMBL/GenBank/DDBJ whole genome shotgun (WGS) entry which is preliminary data.</text>
</comment>
<organism evidence="5 6">
    <name type="scientific">Jiella pacifica</name>
    <dbReference type="NCBI Taxonomy" id="2696469"/>
    <lineage>
        <taxon>Bacteria</taxon>
        <taxon>Pseudomonadati</taxon>
        <taxon>Pseudomonadota</taxon>
        <taxon>Alphaproteobacteria</taxon>
        <taxon>Hyphomicrobiales</taxon>
        <taxon>Aurantimonadaceae</taxon>
        <taxon>Jiella</taxon>
    </lineage>
</organism>
<evidence type="ECO:0000259" key="4">
    <source>
        <dbReference type="PROSITE" id="PS50937"/>
    </source>
</evidence>
<dbReference type="InterPro" id="IPR015358">
    <property type="entry name" value="Tscrpt_reg_MerR_DNA-bd"/>
</dbReference>
<evidence type="ECO:0000256" key="1">
    <source>
        <dbReference type="ARBA" id="ARBA00023015"/>
    </source>
</evidence>
<keyword evidence="2 5" id="KW-0238">DNA-binding</keyword>
<name>A0A6N9TGG4_9HYPH</name>
<feature type="domain" description="HTH merR-type" evidence="4">
    <location>
        <begin position="15"/>
        <end position="66"/>
    </location>
</feature>
<protein>
    <submittedName>
        <fullName evidence="5">MerR family DNA-binding protein</fullName>
    </submittedName>
</protein>
<dbReference type="GO" id="GO:0003700">
    <property type="term" value="F:DNA-binding transcription factor activity"/>
    <property type="evidence" value="ECO:0007669"/>
    <property type="project" value="InterPro"/>
</dbReference>
<dbReference type="PROSITE" id="PS50937">
    <property type="entry name" value="HTH_MERR_2"/>
    <property type="match status" value="1"/>
</dbReference>
<sequence length="137" mass="15897">MQTPICAKCSDDGHRFYEDIGLISAPARTSGNRRQYGIHEIDRISFIRHARELGFEIEDIRGLLSMSEKSNASCQEADRIARHHLRAVDHRIMQLNLLRRELQRMVDECEHGRICDCRVIQTLADHNECQHHHSVAE</sequence>
<accession>A0A6N9TGG4</accession>
<reference evidence="5 6" key="1">
    <citation type="submission" date="2020-01" db="EMBL/GenBank/DDBJ databases">
        <title>Jiella pacifica sp. nov.</title>
        <authorList>
            <person name="Xue Z."/>
            <person name="Zhu S."/>
            <person name="Chen J."/>
            <person name="Yang J."/>
        </authorList>
    </citation>
    <scope>NUCLEOTIDE SEQUENCE [LARGE SCALE GENOMIC DNA]</scope>
    <source>
        <strain evidence="5 6">40Bstr34</strain>
    </source>
</reference>
<keyword evidence="3" id="KW-0804">Transcription</keyword>
<evidence type="ECO:0000313" key="5">
    <source>
        <dbReference type="EMBL" id="NDW07948.1"/>
    </source>
</evidence>
<dbReference type="PANTHER" id="PTHR30204:SF94">
    <property type="entry name" value="HEAVY METAL-DEPENDENT TRANSCRIPTIONAL REGULATOR HI_0293-RELATED"/>
    <property type="match status" value="1"/>
</dbReference>
<dbReference type="PRINTS" id="PR00040">
    <property type="entry name" value="HTHMERR"/>
</dbReference>
<dbReference type="EMBL" id="JAAAMG010000047">
    <property type="protein sequence ID" value="NDW07948.1"/>
    <property type="molecule type" value="Genomic_DNA"/>
</dbReference>
<proteinExistence type="predicted"/>
<dbReference type="SUPFAM" id="SSF46955">
    <property type="entry name" value="Putative DNA-binding domain"/>
    <property type="match status" value="1"/>
</dbReference>
<dbReference type="AlphaFoldDB" id="A0A6N9TGG4"/>
<gene>
    <name evidence="5" type="ORF">GTK09_26515</name>
</gene>
<dbReference type="CDD" id="cd04785">
    <property type="entry name" value="HTH_CadR-PbrR-like"/>
    <property type="match status" value="1"/>
</dbReference>
<dbReference type="Pfam" id="PF00376">
    <property type="entry name" value="MerR"/>
    <property type="match status" value="1"/>
</dbReference>
<dbReference type="SMART" id="SM00422">
    <property type="entry name" value="HTH_MERR"/>
    <property type="match status" value="1"/>
</dbReference>
<keyword evidence="6" id="KW-1185">Reference proteome</keyword>
<evidence type="ECO:0000256" key="3">
    <source>
        <dbReference type="ARBA" id="ARBA00023163"/>
    </source>
</evidence>
<evidence type="ECO:0000256" key="2">
    <source>
        <dbReference type="ARBA" id="ARBA00023125"/>
    </source>
</evidence>
<dbReference type="InterPro" id="IPR047057">
    <property type="entry name" value="MerR_fam"/>
</dbReference>
<dbReference type="Proteomes" id="UP000469011">
    <property type="component" value="Unassembled WGS sequence"/>
</dbReference>
<keyword evidence="1" id="KW-0805">Transcription regulation</keyword>
<dbReference type="GO" id="GO:0003677">
    <property type="term" value="F:DNA binding"/>
    <property type="evidence" value="ECO:0007669"/>
    <property type="project" value="UniProtKB-KW"/>
</dbReference>
<dbReference type="Gene3D" id="1.10.1660.10">
    <property type="match status" value="1"/>
</dbReference>